<gene>
    <name evidence="2" type="ORF">G6F64_014743</name>
</gene>
<feature type="region of interest" description="Disordered" evidence="1">
    <location>
        <begin position="1"/>
        <end position="33"/>
    </location>
</feature>
<protein>
    <submittedName>
        <fullName evidence="2">Uncharacterized protein</fullName>
    </submittedName>
</protein>
<organism evidence="2 3">
    <name type="scientific">Rhizopus oryzae</name>
    <name type="common">Mucormycosis agent</name>
    <name type="synonym">Rhizopus arrhizus var. delemar</name>
    <dbReference type="NCBI Taxonomy" id="64495"/>
    <lineage>
        <taxon>Eukaryota</taxon>
        <taxon>Fungi</taxon>
        <taxon>Fungi incertae sedis</taxon>
        <taxon>Mucoromycota</taxon>
        <taxon>Mucoromycotina</taxon>
        <taxon>Mucoromycetes</taxon>
        <taxon>Mucorales</taxon>
        <taxon>Mucorineae</taxon>
        <taxon>Rhizopodaceae</taxon>
        <taxon>Rhizopus</taxon>
    </lineage>
</organism>
<feature type="compositionally biased region" description="Polar residues" evidence="1">
    <location>
        <begin position="1"/>
        <end position="10"/>
    </location>
</feature>
<evidence type="ECO:0000313" key="2">
    <source>
        <dbReference type="EMBL" id="KAG1277170.1"/>
    </source>
</evidence>
<accession>A0A9P6WTM6</accession>
<dbReference type="Proteomes" id="UP000716291">
    <property type="component" value="Unassembled WGS sequence"/>
</dbReference>
<comment type="caution">
    <text evidence="2">The sequence shown here is derived from an EMBL/GenBank/DDBJ whole genome shotgun (WGS) entry which is preliminary data.</text>
</comment>
<dbReference type="AlphaFoldDB" id="A0A9P6WTM6"/>
<keyword evidence="3" id="KW-1185">Reference proteome</keyword>
<evidence type="ECO:0000256" key="1">
    <source>
        <dbReference type="SAM" id="MobiDB-lite"/>
    </source>
</evidence>
<dbReference type="EMBL" id="JAANQT010009466">
    <property type="protein sequence ID" value="KAG1277170.1"/>
    <property type="molecule type" value="Genomic_DNA"/>
</dbReference>
<reference evidence="2" key="1">
    <citation type="journal article" date="2020" name="Microb. Genom.">
        <title>Genetic diversity of clinical and environmental Mucorales isolates obtained from an investigation of mucormycosis cases among solid organ transplant recipients.</title>
        <authorList>
            <person name="Nguyen M.H."/>
            <person name="Kaul D."/>
            <person name="Muto C."/>
            <person name="Cheng S.J."/>
            <person name="Richter R.A."/>
            <person name="Bruno V.M."/>
            <person name="Liu G."/>
            <person name="Beyhan S."/>
            <person name="Sundermann A.J."/>
            <person name="Mounaud S."/>
            <person name="Pasculle A.W."/>
            <person name="Nierman W.C."/>
            <person name="Driscoll E."/>
            <person name="Cumbie R."/>
            <person name="Clancy C.J."/>
            <person name="Dupont C.L."/>
        </authorList>
    </citation>
    <scope>NUCLEOTIDE SEQUENCE</scope>
    <source>
        <strain evidence="2">GL11</strain>
    </source>
</reference>
<proteinExistence type="predicted"/>
<sequence>MRQPITSSTRPDLPWPTPTMRSPGFSVPSTAAGPPAMISRITTTSSWRCSCAPMPSSDSDIAWLKFSAVRGLIDRLLQRGIALVQRLADIVRLLAGQLQAQHDPA</sequence>
<name>A0A9P6WTM6_RHIOR</name>
<evidence type="ECO:0000313" key="3">
    <source>
        <dbReference type="Proteomes" id="UP000716291"/>
    </source>
</evidence>